<keyword evidence="3" id="KW-0464">Manganese</keyword>
<evidence type="ECO:0000256" key="3">
    <source>
        <dbReference type="PIRSR" id="PIRSR617774-2"/>
    </source>
</evidence>
<feature type="binding site" evidence="3">
    <location>
        <position position="326"/>
    </location>
    <ligand>
        <name>Mn(2+)</name>
        <dbReference type="ChEBI" id="CHEBI:29035"/>
        <label>2</label>
    </ligand>
</feature>
<feature type="binding site" evidence="3">
    <location>
        <position position="144"/>
    </location>
    <ligand>
        <name>Mn(2+)</name>
        <dbReference type="ChEBI" id="CHEBI:29035"/>
        <label>1</label>
    </ligand>
</feature>
<name>A0A164TQK5_9AGAM</name>
<keyword evidence="1 3" id="KW-0479">Metal-binding</keyword>
<evidence type="ECO:0000256" key="2">
    <source>
        <dbReference type="PIRSR" id="PIRSR617774-1"/>
    </source>
</evidence>
<evidence type="ECO:0000256" key="4">
    <source>
        <dbReference type="SAM" id="MobiDB-lite"/>
    </source>
</evidence>
<dbReference type="PANTHER" id="PTHR35848:SF9">
    <property type="entry name" value="SLL1358 PROTEIN"/>
    <property type="match status" value="1"/>
</dbReference>
<dbReference type="InterPro" id="IPR017774">
    <property type="entry name" value="Bicupin_oxalate_deCO2ase/Oxase"/>
</dbReference>
<dbReference type="AlphaFoldDB" id="A0A164TQK5"/>
<organism evidence="7 8">
    <name type="scientific">Sistotremastrum niveocremeum HHB9708</name>
    <dbReference type="NCBI Taxonomy" id="1314777"/>
    <lineage>
        <taxon>Eukaryota</taxon>
        <taxon>Fungi</taxon>
        <taxon>Dikarya</taxon>
        <taxon>Basidiomycota</taxon>
        <taxon>Agaricomycotina</taxon>
        <taxon>Agaricomycetes</taxon>
        <taxon>Sistotremastrales</taxon>
        <taxon>Sistotremastraceae</taxon>
        <taxon>Sertulicium</taxon>
        <taxon>Sertulicium niveocremeum</taxon>
    </lineage>
</organism>
<dbReference type="InterPro" id="IPR014710">
    <property type="entry name" value="RmlC-like_jellyroll"/>
</dbReference>
<feature type="binding site" evidence="3">
    <location>
        <position position="328"/>
    </location>
    <ligand>
        <name>Mn(2+)</name>
        <dbReference type="ChEBI" id="CHEBI:29035"/>
        <label>2</label>
    </ligand>
</feature>
<proteinExistence type="predicted"/>
<feature type="binding site" evidence="3">
    <location>
        <position position="146"/>
    </location>
    <ligand>
        <name>Mn(2+)</name>
        <dbReference type="ChEBI" id="CHEBI:29035"/>
        <label>1</label>
    </ligand>
</feature>
<feature type="binding site" evidence="3">
    <location>
        <position position="333"/>
    </location>
    <ligand>
        <name>Mn(2+)</name>
        <dbReference type="ChEBI" id="CHEBI:29035"/>
        <label>2</label>
    </ligand>
</feature>
<dbReference type="Gene3D" id="2.60.120.10">
    <property type="entry name" value="Jelly Rolls"/>
    <property type="match status" value="2"/>
</dbReference>
<dbReference type="SMART" id="SM00835">
    <property type="entry name" value="Cupin_1"/>
    <property type="match status" value="2"/>
</dbReference>
<dbReference type="Proteomes" id="UP000076722">
    <property type="component" value="Unassembled WGS sequence"/>
</dbReference>
<feature type="active site" description="Proton donor" evidence="2">
    <location>
        <position position="386"/>
    </location>
</feature>
<sequence>MRGSIFAALLLSTPIFAAPTNDAASSSSTTPDPSTTGGVTSDAPNSPAWDESFQGTPQPIDGDLGASVLGPHNLPLELEAPDFVLPPTTDHGSVDNAKWPFALSHNRIQTGGWARQQNNGIMPIASALAGVNMRLKAGAVRELHWHSTAEWAYVLKGTTRITAVNADGQNYIADVNAGDVWYFPPGIPHSLQGLNDSSVDGTEFLLVFDSGSFSEDATFLLTDWLAHVPKEILAKNFNVNISAFDHIPANELYIFPSAVPPPISQNAVADPSGTVPHPFSFALSQVNATKLPGGSVKILDSTTFNVSQTIAAAEVTVEVGGMRELHWHPTEPEWSYFLEGQGRVTLFAAQSNARTFDYQAGDIGYVPPSFGHYVENTGNTTLKYLEIFASDRYQDISLNQWLALTPPDLVKAHLGFDDDTINALDKTKQTVVGAPSS</sequence>
<feature type="binding site" evidence="3">
    <location>
        <position position="372"/>
    </location>
    <ligand>
        <name>Mn(2+)</name>
        <dbReference type="ChEBI" id="CHEBI:29035"/>
        <label>2</label>
    </ligand>
</feature>
<feature type="binding site" evidence="3">
    <location>
        <position position="150"/>
    </location>
    <ligand>
        <name>Mn(2+)</name>
        <dbReference type="ChEBI" id="CHEBI:29035"/>
        <label>1</label>
    </ligand>
</feature>
<accession>A0A164TQK5</accession>
<dbReference type="EMBL" id="KV419410">
    <property type="protein sequence ID" value="KZS92561.1"/>
    <property type="molecule type" value="Genomic_DNA"/>
</dbReference>
<feature type="domain" description="Cupin type-1" evidence="6">
    <location>
        <begin position="101"/>
        <end position="245"/>
    </location>
</feature>
<protein>
    <submittedName>
        <fullName evidence="7">Oxalate decarboxylase</fullName>
    </submittedName>
</protein>
<dbReference type="OrthoDB" id="10263073at2759"/>
<evidence type="ECO:0000313" key="7">
    <source>
        <dbReference type="EMBL" id="KZS92561.1"/>
    </source>
</evidence>
<dbReference type="SUPFAM" id="SSF51182">
    <property type="entry name" value="RmlC-like cupins"/>
    <property type="match status" value="1"/>
</dbReference>
<feature type="binding site" evidence="3">
    <location>
        <position position="189"/>
    </location>
    <ligand>
        <name>Mn(2+)</name>
        <dbReference type="ChEBI" id="CHEBI:29035"/>
        <label>1</label>
    </ligand>
</feature>
<reference evidence="7 8" key="1">
    <citation type="journal article" date="2016" name="Mol. Biol. Evol.">
        <title>Comparative Genomics of Early-Diverging Mushroom-Forming Fungi Provides Insights into the Origins of Lignocellulose Decay Capabilities.</title>
        <authorList>
            <person name="Nagy L.G."/>
            <person name="Riley R."/>
            <person name="Tritt A."/>
            <person name="Adam C."/>
            <person name="Daum C."/>
            <person name="Floudas D."/>
            <person name="Sun H."/>
            <person name="Yadav J.S."/>
            <person name="Pangilinan J."/>
            <person name="Larsson K.H."/>
            <person name="Matsuura K."/>
            <person name="Barry K."/>
            <person name="Labutti K."/>
            <person name="Kuo R."/>
            <person name="Ohm R.A."/>
            <person name="Bhattacharya S.S."/>
            <person name="Shirouzu T."/>
            <person name="Yoshinaga Y."/>
            <person name="Martin F.M."/>
            <person name="Grigoriev I.V."/>
            <person name="Hibbett D.S."/>
        </authorList>
    </citation>
    <scope>NUCLEOTIDE SEQUENCE [LARGE SCALE GENOMIC DNA]</scope>
    <source>
        <strain evidence="7 8">HHB9708</strain>
    </source>
</reference>
<gene>
    <name evidence="7" type="ORF">SISNIDRAFT_412841</name>
</gene>
<evidence type="ECO:0000313" key="8">
    <source>
        <dbReference type="Proteomes" id="UP000076722"/>
    </source>
</evidence>
<dbReference type="PANTHER" id="PTHR35848">
    <property type="entry name" value="OXALATE-BINDING PROTEIN"/>
    <property type="match status" value="1"/>
</dbReference>
<keyword evidence="5" id="KW-0732">Signal</keyword>
<feature type="signal peptide" evidence="5">
    <location>
        <begin position="1"/>
        <end position="17"/>
    </location>
</feature>
<dbReference type="InterPro" id="IPR051610">
    <property type="entry name" value="GPI/OXD"/>
</dbReference>
<evidence type="ECO:0000259" key="6">
    <source>
        <dbReference type="SMART" id="SM00835"/>
    </source>
</evidence>
<dbReference type="GO" id="GO:0033609">
    <property type="term" value="P:oxalate metabolic process"/>
    <property type="evidence" value="ECO:0007669"/>
    <property type="project" value="InterPro"/>
</dbReference>
<keyword evidence="8" id="KW-1185">Reference proteome</keyword>
<dbReference type="InterPro" id="IPR011051">
    <property type="entry name" value="RmlC_Cupin_sf"/>
</dbReference>
<feature type="region of interest" description="Disordered" evidence="4">
    <location>
        <begin position="20"/>
        <end position="68"/>
    </location>
</feature>
<dbReference type="GO" id="GO:0046872">
    <property type="term" value="F:metal ion binding"/>
    <property type="evidence" value="ECO:0007669"/>
    <property type="project" value="UniProtKB-KW"/>
</dbReference>
<comment type="cofactor">
    <cofactor evidence="3">
        <name>Mn(2+)</name>
        <dbReference type="ChEBI" id="CHEBI:29035"/>
    </cofactor>
    <text evidence="3">Binds 2 manganese ions per subunit.</text>
</comment>
<dbReference type="Pfam" id="PF00190">
    <property type="entry name" value="Cupin_1"/>
    <property type="match status" value="2"/>
</dbReference>
<evidence type="ECO:0000256" key="5">
    <source>
        <dbReference type="SAM" id="SignalP"/>
    </source>
</evidence>
<feature type="domain" description="Cupin type-1" evidence="6">
    <location>
        <begin position="281"/>
        <end position="422"/>
    </location>
</feature>
<dbReference type="CDD" id="cd20304">
    <property type="entry name" value="cupin_OxDC_N"/>
    <property type="match status" value="1"/>
</dbReference>
<dbReference type="InterPro" id="IPR006045">
    <property type="entry name" value="Cupin_1"/>
</dbReference>
<dbReference type="CDD" id="cd20305">
    <property type="entry name" value="cupin_OxDC_C"/>
    <property type="match status" value="1"/>
</dbReference>
<feature type="compositionally biased region" description="Low complexity" evidence="4">
    <location>
        <begin position="20"/>
        <end position="36"/>
    </location>
</feature>
<dbReference type="STRING" id="1314777.A0A164TQK5"/>
<feature type="chain" id="PRO_5007853498" evidence="5">
    <location>
        <begin position="18"/>
        <end position="437"/>
    </location>
</feature>
<evidence type="ECO:0000256" key="1">
    <source>
        <dbReference type="ARBA" id="ARBA00022723"/>
    </source>
</evidence>
<dbReference type="NCBIfam" id="TIGR03404">
    <property type="entry name" value="bicupin_oxalic"/>
    <property type="match status" value="1"/>
</dbReference>